<evidence type="ECO:0008006" key="3">
    <source>
        <dbReference type="Google" id="ProtNLM"/>
    </source>
</evidence>
<reference evidence="1 2" key="1">
    <citation type="submission" date="2017-02" db="EMBL/GenBank/DDBJ databases">
        <title>The new phylogeny of genus Mycobacterium.</title>
        <authorList>
            <person name="Tortoli E."/>
            <person name="Trovato A."/>
            <person name="Cirillo D.M."/>
        </authorList>
    </citation>
    <scope>NUCLEOTIDE SEQUENCE [LARGE SCALE GENOMIC DNA]</scope>
    <source>
        <strain evidence="1 2">DSM 44471</strain>
    </source>
</reference>
<sequence>MLGAGGGGSLLGPGPPPPPIRLLPLPKFSNQAKKEIVMDLAARPYITAGIALTSAAVVAAGPMAQHLPGLHLAQQLRTVSVSGIQLTDAASSVIDLFAGVENQLASLAGGVSATAVPAAALTDDFSPIAQNLIVQTWANTFTHAGANLQYIYNVWSKLPASVLQQVLANWINYGNIYVESYQSAAADAINYFGAGGSFWGELLNASNALTSGNISGAVTDTYDAFYAFVIPQILYPLETIIEKIPVGITKNLSNATSYLTSTVLSSVGLLGILGIPAQTETALGTSLQAAYNAYTSGNLLGAVTNLLNTPGAMLNGFLNGASGTAGLLSSPAFGGNGLVWAWVNSLGPGLAKQIVASGATNIVTAKGNVGFAALQTAFQGFVNNLVNGWPSLSPIVSQISGSLTSLLQNIPSVLSNLPSILSNTGTWLASNIGFFISSLLKLL</sequence>
<accession>A0A1X0D0Z9</accession>
<keyword evidence="2" id="KW-1185">Reference proteome</keyword>
<gene>
    <name evidence="1" type="ORF">BST25_23240</name>
</gene>
<proteinExistence type="predicted"/>
<protein>
    <recommendedName>
        <fullName evidence="3">PE family protein</fullName>
    </recommendedName>
</protein>
<dbReference type="Proteomes" id="UP000192566">
    <property type="component" value="Unassembled WGS sequence"/>
</dbReference>
<name>A0A1X0D0Z9_MYCHE</name>
<dbReference type="EMBL" id="MVHR01000085">
    <property type="protein sequence ID" value="ORA66077.1"/>
    <property type="molecule type" value="Genomic_DNA"/>
</dbReference>
<organism evidence="1 2">
    <name type="scientific">Mycobacterium heidelbergense</name>
    <dbReference type="NCBI Taxonomy" id="53376"/>
    <lineage>
        <taxon>Bacteria</taxon>
        <taxon>Bacillati</taxon>
        <taxon>Actinomycetota</taxon>
        <taxon>Actinomycetes</taxon>
        <taxon>Mycobacteriales</taxon>
        <taxon>Mycobacteriaceae</taxon>
        <taxon>Mycobacterium</taxon>
        <taxon>Mycobacterium simiae complex</taxon>
    </lineage>
</organism>
<comment type="caution">
    <text evidence="1">The sequence shown here is derived from an EMBL/GenBank/DDBJ whole genome shotgun (WGS) entry which is preliminary data.</text>
</comment>
<evidence type="ECO:0000313" key="1">
    <source>
        <dbReference type="EMBL" id="ORA66077.1"/>
    </source>
</evidence>
<dbReference type="AlphaFoldDB" id="A0A1X0D0Z9"/>
<evidence type="ECO:0000313" key="2">
    <source>
        <dbReference type="Proteomes" id="UP000192566"/>
    </source>
</evidence>